<dbReference type="Pfam" id="PF00034">
    <property type="entry name" value="Cytochrom_C"/>
    <property type="match status" value="1"/>
</dbReference>
<evidence type="ECO:0000256" key="4">
    <source>
        <dbReference type="ARBA" id="ARBA00022982"/>
    </source>
</evidence>
<evidence type="ECO:0000256" key="1">
    <source>
        <dbReference type="ARBA" id="ARBA00022448"/>
    </source>
</evidence>
<feature type="domain" description="Cytochrome c" evidence="8">
    <location>
        <begin position="20"/>
        <end position="106"/>
    </location>
</feature>
<proteinExistence type="predicted"/>
<keyword evidence="10" id="KW-1185">Reference proteome</keyword>
<evidence type="ECO:0000259" key="8">
    <source>
        <dbReference type="PROSITE" id="PS51007"/>
    </source>
</evidence>
<accession>A0ABY5LQ57</accession>
<keyword evidence="5 6" id="KW-0408">Iron</keyword>
<reference evidence="9" key="1">
    <citation type="submission" date="2022-07" db="EMBL/GenBank/DDBJ databases">
        <title>Complete genome of Vibrio japonicus strain JCM 31412T and phylogenomic assessment of the Nereis clade of the genus Vibrio.</title>
        <authorList>
            <person name="Shlafstein M.D."/>
            <person name="Emsley S.A."/>
            <person name="Ushijima B."/>
            <person name="Videau P."/>
            <person name="Saw J.H."/>
        </authorList>
    </citation>
    <scope>NUCLEOTIDE SEQUENCE</scope>
    <source>
        <strain evidence="9">JCM 31412</strain>
    </source>
</reference>
<gene>
    <name evidence="9" type="ORF">NP165_14170</name>
</gene>
<dbReference type="SUPFAM" id="SSF46626">
    <property type="entry name" value="Cytochrome c"/>
    <property type="match status" value="1"/>
</dbReference>
<organism evidence="9 10">
    <name type="scientific">Vibrio japonicus</name>
    <dbReference type="NCBI Taxonomy" id="1824638"/>
    <lineage>
        <taxon>Bacteria</taxon>
        <taxon>Pseudomonadati</taxon>
        <taxon>Pseudomonadota</taxon>
        <taxon>Gammaproteobacteria</taxon>
        <taxon>Vibrionales</taxon>
        <taxon>Vibrionaceae</taxon>
        <taxon>Vibrio</taxon>
    </lineage>
</organism>
<evidence type="ECO:0000256" key="5">
    <source>
        <dbReference type="ARBA" id="ARBA00023004"/>
    </source>
</evidence>
<evidence type="ECO:0000256" key="7">
    <source>
        <dbReference type="SAM" id="SignalP"/>
    </source>
</evidence>
<dbReference type="InterPro" id="IPR050597">
    <property type="entry name" value="Cytochrome_c_Oxidase_Subunit"/>
</dbReference>
<dbReference type="Gene3D" id="1.10.760.10">
    <property type="entry name" value="Cytochrome c-like domain"/>
    <property type="match status" value="1"/>
</dbReference>
<dbReference type="EMBL" id="CP102097">
    <property type="protein sequence ID" value="UUM33192.1"/>
    <property type="molecule type" value="Genomic_DNA"/>
</dbReference>
<feature type="chain" id="PRO_5046329360" evidence="7">
    <location>
        <begin position="22"/>
        <end position="107"/>
    </location>
</feature>
<evidence type="ECO:0000256" key="6">
    <source>
        <dbReference type="PROSITE-ProRule" id="PRU00433"/>
    </source>
</evidence>
<dbReference type="PROSITE" id="PS51007">
    <property type="entry name" value="CYTC"/>
    <property type="match status" value="1"/>
</dbReference>
<dbReference type="PANTHER" id="PTHR33751">
    <property type="entry name" value="CBB3-TYPE CYTOCHROME C OXIDASE SUBUNIT FIXP"/>
    <property type="match status" value="1"/>
</dbReference>
<dbReference type="Proteomes" id="UP001058602">
    <property type="component" value="Chromosome 2"/>
</dbReference>
<dbReference type="RefSeq" id="WP_257086880.1">
    <property type="nucleotide sequence ID" value="NZ_CP102097.1"/>
</dbReference>
<dbReference type="PANTHER" id="PTHR33751:SF9">
    <property type="entry name" value="CYTOCHROME C4"/>
    <property type="match status" value="1"/>
</dbReference>
<sequence>MKARIPTLIAALTFTAITAQASELGNAELGQVKSPSCVFCHGPKGQAVNPSYPNLQGQNAQYLFESMQAYQRGDRTGALAEMMRAQLSKLNKQDLKDIAAYYAEQNQ</sequence>
<keyword evidence="7" id="KW-0732">Signal</keyword>
<evidence type="ECO:0000256" key="2">
    <source>
        <dbReference type="ARBA" id="ARBA00022617"/>
    </source>
</evidence>
<name>A0ABY5LQ57_9VIBR</name>
<keyword evidence="4" id="KW-0249">Electron transport</keyword>
<keyword evidence="1" id="KW-0813">Transport</keyword>
<evidence type="ECO:0000313" key="9">
    <source>
        <dbReference type="EMBL" id="UUM33192.1"/>
    </source>
</evidence>
<keyword evidence="3 6" id="KW-0479">Metal-binding</keyword>
<keyword evidence="2 6" id="KW-0349">Heme</keyword>
<protein>
    <submittedName>
        <fullName evidence="9">Cytochrome c</fullName>
    </submittedName>
</protein>
<dbReference type="InterPro" id="IPR009056">
    <property type="entry name" value="Cyt_c-like_dom"/>
</dbReference>
<evidence type="ECO:0000313" key="10">
    <source>
        <dbReference type="Proteomes" id="UP001058602"/>
    </source>
</evidence>
<evidence type="ECO:0000256" key="3">
    <source>
        <dbReference type="ARBA" id="ARBA00022723"/>
    </source>
</evidence>
<feature type="signal peptide" evidence="7">
    <location>
        <begin position="1"/>
        <end position="21"/>
    </location>
</feature>
<dbReference type="InterPro" id="IPR036909">
    <property type="entry name" value="Cyt_c-like_dom_sf"/>
</dbReference>